<dbReference type="GO" id="GO:0008967">
    <property type="term" value="F:phosphoglycolate phosphatase activity"/>
    <property type="evidence" value="ECO:0007669"/>
    <property type="project" value="UniProtKB-EC"/>
</dbReference>
<dbReference type="SFLD" id="SFLDG01129">
    <property type="entry name" value="C1.5:_HAD__Beta-PGM__Phosphata"/>
    <property type="match status" value="1"/>
</dbReference>
<dbReference type="PANTHER" id="PTHR43434">
    <property type="entry name" value="PHOSPHOGLYCOLATE PHOSPHATASE"/>
    <property type="match status" value="1"/>
</dbReference>
<dbReference type="InterPro" id="IPR023214">
    <property type="entry name" value="HAD_sf"/>
</dbReference>
<dbReference type="InterPro" id="IPR023198">
    <property type="entry name" value="PGP-like_dom2"/>
</dbReference>
<organism evidence="5 6">
    <name type="scientific">Mucilaginibacter mali</name>
    <dbReference type="NCBI Taxonomy" id="2740462"/>
    <lineage>
        <taxon>Bacteria</taxon>
        <taxon>Pseudomonadati</taxon>
        <taxon>Bacteroidota</taxon>
        <taxon>Sphingobacteriia</taxon>
        <taxon>Sphingobacteriales</taxon>
        <taxon>Sphingobacteriaceae</taxon>
        <taxon>Mucilaginibacter</taxon>
    </lineage>
</organism>
<dbReference type="Pfam" id="PF13419">
    <property type="entry name" value="HAD_2"/>
    <property type="match status" value="1"/>
</dbReference>
<dbReference type="PANTHER" id="PTHR43434:SF1">
    <property type="entry name" value="PHOSPHOGLYCOLATE PHOSPHATASE"/>
    <property type="match status" value="1"/>
</dbReference>
<dbReference type="InterPro" id="IPR041492">
    <property type="entry name" value="HAD_2"/>
</dbReference>
<evidence type="ECO:0000256" key="4">
    <source>
        <dbReference type="ARBA" id="ARBA00013078"/>
    </source>
</evidence>
<evidence type="ECO:0000256" key="2">
    <source>
        <dbReference type="ARBA" id="ARBA00004818"/>
    </source>
</evidence>
<dbReference type="RefSeq" id="WP_173415876.1">
    <property type="nucleotide sequence ID" value="NZ_CP054139.1"/>
</dbReference>
<reference evidence="5 6" key="1">
    <citation type="submission" date="2020-05" db="EMBL/GenBank/DDBJ databases">
        <title>Mucilaginibacter mali sp. nov.</title>
        <authorList>
            <person name="Kim H.S."/>
            <person name="Lee K.C."/>
            <person name="Suh M.K."/>
            <person name="Kim J.-S."/>
            <person name="Han K.-I."/>
            <person name="Eom M.K."/>
            <person name="Shin Y.K."/>
            <person name="Lee J.-S."/>
        </authorList>
    </citation>
    <scope>NUCLEOTIDE SEQUENCE [LARGE SCALE GENOMIC DNA]</scope>
    <source>
        <strain evidence="5 6">G2-14</strain>
    </source>
</reference>
<dbReference type="InterPro" id="IPR050155">
    <property type="entry name" value="HAD-like_hydrolase_sf"/>
</dbReference>
<dbReference type="InterPro" id="IPR036412">
    <property type="entry name" value="HAD-like_sf"/>
</dbReference>
<dbReference type="Gene3D" id="1.10.150.240">
    <property type="entry name" value="Putative phosphatase, domain 2"/>
    <property type="match status" value="1"/>
</dbReference>
<keyword evidence="6" id="KW-1185">Reference proteome</keyword>
<gene>
    <name evidence="5" type="ORF">HQ865_16085</name>
</gene>
<sequence>MAITQNFDSIIFDLDGTLWDSTANVALAWQTAKSKVDYVKDDITQQTVRSITGMAYNVIFDTLYPYLDEERREEFKTLCAKHELEILHSKGGEFYPQLAETLAYLKSKYRLFIVSNCQRGYIEVFLGMEDMLSYFDGHQCYGTKGQPKYQNIMDVVTDFNLQTPVYIGDTTGDRDSAQKAGVPFIFADYGFGKVDDGYIARISRFGDLQQLL</sequence>
<evidence type="ECO:0000256" key="3">
    <source>
        <dbReference type="ARBA" id="ARBA00006171"/>
    </source>
</evidence>
<dbReference type="AlphaFoldDB" id="A0A7D4QLF4"/>
<dbReference type="EMBL" id="CP054139">
    <property type="protein sequence ID" value="QKJ31210.1"/>
    <property type="molecule type" value="Genomic_DNA"/>
</dbReference>
<dbReference type="KEGG" id="mmab:HQ865_16085"/>
<comment type="similarity">
    <text evidence="3">Belongs to the HAD-like hydrolase superfamily. CbbY/CbbZ/Gph/YieH family.</text>
</comment>
<evidence type="ECO:0000313" key="5">
    <source>
        <dbReference type="EMBL" id="QKJ31210.1"/>
    </source>
</evidence>
<evidence type="ECO:0000256" key="1">
    <source>
        <dbReference type="ARBA" id="ARBA00000830"/>
    </source>
</evidence>
<dbReference type="InterPro" id="IPR006439">
    <property type="entry name" value="HAD-SF_hydro_IA"/>
</dbReference>
<dbReference type="SUPFAM" id="SSF56784">
    <property type="entry name" value="HAD-like"/>
    <property type="match status" value="1"/>
</dbReference>
<dbReference type="EC" id="3.1.3.18" evidence="4"/>
<comment type="catalytic activity">
    <reaction evidence="1">
        <text>2-phosphoglycolate + H2O = glycolate + phosphate</text>
        <dbReference type="Rhea" id="RHEA:14369"/>
        <dbReference type="ChEBI" id="CHEBI:15377"/>
        <dbReference type="ChEBI" id="CHEBI:29805"/>
        <dbReference type="ChEBI" id="CHEBI:43474"/>
        <dbReference type="ChEBI" id="CHEBI:58033"/>
        <dbReference type="EC" id="3.1.3.18"/>
    </reaction>
</comment>
<evidence type="ECO:0000313" key="6">
    <source>
        <dbReference type="Proteomes" id="UP000505355"/>
    </source>
</evidence>
<name>A0A7D4QLF4_9SPHI</name>
<dbReference type="GO" id="GO:0006281">
    <property type="term" value="P:DNA repair"/>
    <property type="evidence" value="ECO:0007669"/>
    <property type="project" value="TreeGrafter"/>
</dbReference>
<protein>
    <recommendedName>
        <fullName evidence="4">phosphoglycolate phosphatase</fullName>
        <ecNumber evidence="4">3.1.3.18</ecNumber>
    </recommendedName>
</protein>
<dbReference type="Gene3D" id="3.40.50.1000">
    <property type="entry name" value="HAD superfamily/HAD-like"/>
    <property type="match status" value="1"/>
</dbReference>
<proteinExistence type="inferred from homology"/>
<dbReference type="NCBIfam" id="TIGR01549">
    <property type="entry name" value="HAD-SF-IA-v1"/>
    <property type="match status" value="1"/>
</dbReference>
<keyword evidence="5" id="KW-0378">Hydrolase</keyword>
<dbReference type="SFLD" id="SFLDS00003">
    <property type="entry name" value="Haloacid_Dehalogenase"/>
    <property type="match status" value="1"/>
</dbReference>
<dbReference type="Proteomes" id="UP000505355">
    <property type="component" value="Chromosome"/>
</dbReference>
<accession>A0A7D4QLF4</accession>
<comment type="pathway">
    <text evidence="2">Organic acid metabolism; glycolate biosynthesis; glycolate from 2-phosphoglycolate: step 1/1.</text>
</comment>